<keyword evidence="1" id="KW-0812">Transmembrane</keyword>
<accession>A0A6J6ECX6</accession>
<sequence>MNWMNLISIPFVLFFAWAKGRGLIRWLLIAYLLGFWSFIPLLIVKTRPVKLYKIPRSFTEFITARNFKKQLKEVRYPTDIQREV</sequence>
<evidence type="ECO:0000313" key="2">
    <source>
        <dbReference type="EMBL" id="CAB4573997.1"/>
    </source>
</evidence>
<organism evidence="2">
    <name type="scientific">freshwater metagenome</name>
    <dbReference type="NCBI Taxonomy" id="449393"/>
    <lineage>
        <taxon>unclassified sequences</taxon>
        <taxon>metagenomes</taxon>
        <taxon>ecological metagenomes</taxon>
    </lineage>
</organism>
<evidence type="ECO:0000256" key="1">
    <source>
        <dbReference type="SAM" id="Phobius"/>
    </source>
</evidence>
<keyword evidence="1" id="KW-0472">Membrane</keyword>
<dbReference type="EMBL" id="CAEZTW010000001">
    <property type="protein sequence ID" value="CAB4573997.1"/>
    <property type="molecule type" value="Genomic_DNA"/>
</dbReference>
<proteinExistence type="predicted"/>
<name>A0A6J6ECX6_9ZZZZ</name>
<feature type="transmembrane region" description="Helical" evidence="1">
    <location>
        <begin position="28"/>
        <end position="44"/>
    </location>
</feature>
<keyword evidence="1" id="KW-1133">Transmembrane helix</keyword>
<protein>
    <submittedName>
        <fullName evidence="2">Unannotated protein</fullName>
    </submittedName>
</protein>
<reference evidence="2" key="1">
    <citation type="submission" date="2020-05" db="EMBL/GenBank/DDBJ databases">
        <authorList>
            <person name="Chiriac C."/>
            <person name="Salcher M."/>
            <person name="Ghai R."/>
            <person name="Kavagutti S V."/>
        </authorList>
    </citation>
    <scope>NUCLEOTIDE SEQUENCE</scope>
</reference>
<dbReference type="AlphaFoldDB" id="A0A6J6ECX6"/>
<gene>
    <name evidence="2" type="ORF">UFOPK1766_00011</name>
</gene>